<reference evidence="3" key="1">
    <citation type="journal article" date="2005" name="Nature">
        <title>The map-based sequence of the rice genome.</title>
        <authorList>
            <consortium name="International rice genome sequencing project (IRGSP)"/>
            <person name="Matsumoto T."/>
            <person name="Wu J."/>
            <person name="Kanamori H."/>
            <person name="Katayose Y."/>
            <person name="Fujisawa M."/>
            <person name="Namiki N."/>
            <person name="Mizuno H."/>
            <person name="Yamamoto K."/>
            <person name="Antonio B.A."/>
            <person name="Baba T."/>
            <person name="Sakata K."/>
            <person name="Nagamura Y."/>
            <person name="Aoki H."/>
            <person name="Arikawa K."/>
            <person name="Arita K."/>
            <person name="Bito T."/>
            <person name="Chiden Y."/>
            <person name="Fujitsuka N."/>
            <person name="Fukunaka R."/>
            <person name="Hamada M."/>
            <person name="Harada C."/>
            <person name="Hayashi A."/>
            <person name="Hijishita S."/>
            <person name="Honda M."/>
            <person name="Hosokawa S."/>
            <person name="Ichikawa Y."/>
            <person name="Idonuma A."/>
            <person name="Iijima M."/>
            <person name="Ikeda M."/>
            <person name="Ikeno M."/>
            <person name="Ito K."/>
            <person name="Ito S."/>
            <person name="Ito T."/>
            <person name="Ito Y."/>
            <person name="Ito Y."/>
            <person name="Iwabuchi A."/>
            <person name="Kamiya K."/>
            <person name="Karasawa W."/>
            <person name="Kurita K."/>
            <person name="Katagiri S."/>
            <person name="Kikuta A."/>
            <person name="Kobayashi H."/>
            <person name="Kobayashi N."/>
            <person name="Machita K."/>
            <person name="Maehara T."/>
            <person name="Masukawa M."/>
            <person name="Mizubayashi T."/>
            <person name="Mukai Y."/>
            <person name="Nagasaki H."/>
            <person name="Nagata Y."/>
            <person name="Naito S."/>
            <person name="Nakashima M."/>
            <person name="Nakama Y."/>
            <person name="Nakamichi Y."/>
            <person name="Nakamura M."/>
            <person name="Meguro A."/>
            <person name="Negishi M."/>
            <person name="Ohta I."/>
            <person name="Ohta T."/>
            <person name="Okamoto M."/>
            <person name="Ono N."/>
            <person name="Saji S."/>
            <person name="Sakaguchi M."/>
            <person name="Sakai K."/>
            <person name="Shibata M."/>
            <person name="Shimokawa T."/>
            <person name="Song J."/>
            <person name="Takazaki Y."/>
            <person name="Terasawa K."/>
            <person name="Tsugane M."/>
            <person name="Tsuji K."/>
            <person name="Ueda S."/>
            <person name="Waki K."/>
            <person name="Yamagata H."/>
            <person name="Yamamoto M."/>
            <person name="Yamamoto S."/>
            <person name="Yamane H."/>
            <person name="Yoshiki S."/>
            <person name="Yoshihara R."/>
            <person name="Yukawa K."/>
            <person name="Zhong H."/>
            <person name="Yano M."/>
            <person name="Yuan Q."/>
            <person name="Ouyang S."/>
            <person name="Liu J."/>
            <person name="Jones K.M."/>
            <person name="Gansberger K."/>
            <person name="Moffat K."/>
            <person name="Hill J."/>
            <person name="Bera J."/>
            <person name="Fadrosh D."/>
            <person name="Jin S."/>
            <person name="Johri S."/>
            <person name="Kim M."/>
            <person name="Overton L."/>
            <person name="Reardon M."/>
            <person name="Tsitrin T."/>
            <person name="Vuong H."/>
            <person name="Weaver B."/>
            <person name="Ciecko A."/>
            <person name="Tallon L."/>
            <person name="Jackson J."/>
            <person name="Pai G."/>
            <person name="Aken S.V."/>
            <person name="Utterback T."/>
            <person name="Reidmuller S."/>
            <person name="Feldblyum T."/>
            <person name="Hsiao J."/>
            <person name="Zismann V."/>
            <person name="Iobst S."/>
            <person name="de Vazeille A.R."/>
            <person name="Buell C.R."/>
            <person name="Ying K."/>
            <person name="Li Y."/>
            <person name="Lu T."/>
            <person name="Huang Y."/>
            <person name="Zhao Q."/>
            <person name="Feng Q."/>
            <person name="Zhang L."/>
            <person name="Zhu J."/>
            <person name="Weng Q."/>
            <person name="Mu J."/>
            <person name="Lu Y."/>
            <person name="Fan D."/>
            <person name="Liu Y."/>
            <person name="Guan J."/>
            <person name="Zhang Y."/>
            <person name="Yu S."/>
            <person name="Liu X."/>
            <person name="Zhang Y."/>
            <person name="Hong G."/>
            <person name="Han B."/>
            <person name="Choisne N."/>
            <person name="Demange N."/>
            <person name="Orjeda G."/>
            <person name="Samain S."/>
            <person name="Cattolico L."/>
            <person name="Pelletier E."/>
            <person name="Couloux A."/>
            <person name="Segurens B."/>
            <person name="Wincker P."/>
            <person name="D'Hont A."/>
            <person name="Scarpelli C."/>
            <person name="Weissenbach J."/>
            <person name="Salanoubat M."/>
            <person name="Quetier F."/>
            <person name="Yu Y."/>
            <person name="Kim H.R."/>
            <person name="Rambo T."/>
            <person name="Currie J."/>
            <person name="Collura K."/>
            <person name="Luo M."/>
            <person name="Yang T."/>
            <person name="Ammiraju J.S.S."/>
            <person name="Engler F."/>
            <person name="Soderlund C."/>
            <person name="Wing R.A."/>
            <person name="Palmer L.E."/>
            <person name="de la Bastide M."/>
            <person name="Spiegel L."/>
            <person name="Nascimento L."/>
            <person name="Zutavern T."/>
            <person name="O'Shaughnessy A."/>
            <person name="Dike S."/>
            <person name="Dedhia N."/>
            <person name="Preston R."/>
            <person name="Balija V."/>
            <person name="McCombie W.R."/>
            <person name="Chow T."/>
            <person name="Chen H."/>
            <person name="Chung M."/>
            <person name="Chen C."/>
            <person name="Shaw J."/>
            <person name="Wu H."/>
            <person name="Hsiao K."/>
            <person name="Chao Y."/>
            <person name="Chu M."/>
            <person name="Cheng C."/>
            <person name="Hour A."/>
            <person name="Lee P."/>
            <person name="Lin S."/>
            <person name="Lin Y."/>
            <person name="Liou J."/>
            <person name="Liu S."/>
            <person name="Hsing Y."/>
            <person name="Raghuvanshi S."/>
            <person name="Mohanty A."/>
            <person name="Bharti A.K."/>
            <person name="Gaur A."/>
            <person name="Gupta V."/>
            <person name="Kumar D."/>
            <person name="Ravi V."/>
            <person name="Vij S."/>
            <person name="Kapur A."/>
            <person name="Khurana P."/>
            <person name="Khurana P."/>
            <person name="Khurana J.P."/>
            <person name="Tyagi A.K."/>
            <person name="Gaikwad K."/>
            <person name="Singh A."/>
            <person name="Dalal V."/>
            <person name="Srivastava S."/>
            <person name="Dixit A."/>
            <person name="Pal A.K."/>
            <person name="Ghazi I.A."/>
            <person name="Yadav M."/>
            <person name="Pandit A."/>
            <person name="Bhargava A."/>
            <person name="Sureshbabu K."/>
            <person name="Batra K."/>
            <person name="Sharma T.R."/>
            <person name="Mohapatra T."/>
            <person name="Singh N.K."/>
            <person name="Messing J."/>
            <person name="Nelson A.B."/>
            <person name="Fuks G."/>
            <person name="Kavchok S."/>
            <person name="Keizer G."/>
            <person name="Linton E."/>
            <person name="Llaca V."/>
            <person name="Song R."/>
            <person name="Tanyolac B."/>
            <person name="Young S."/>
            <person name="Ho-Il K."/>
            <person name="Hahn J.H."/>
            <person name="Sangsakoo G."/>
            <person name="Vanavichit A."/>
            <person name="de Mattos Luiz.A.T."/>
            <person name="Zimmer P.D."/>
            <person name="Malone G."/>
            <person name="Dellagostin O."/>
            <person name="de Oliveira A.C."/>
            <person name="Bevan M."/>
            <person name="Bancroft I."/>
            <person name="Minx P."/>
            <person name="Cordum H."/>
            <person name="Wilson R."/>
            <person name="Cheng Z."/>
            <person name="Jin W."/>
            <person name="Jiang J."/>
            <person name="Leong S.A."/>
            <person name="Iwama H."/>
            <person name="Gojobori T."/>
            <person name="Itoh T."/>
            <person name="Niimura Y."/>
            <person name="Fujii Y."/>
            <person name="Habara T."/>
            <person name="Sakai H."/>
            <person name="Sato Y."/>
            <person name="Wilson G."/>
            <person name="Kumar K."/>
            <person name="McCouch S."/>
            <person name="Juretic N."/>
            <person name="Hoen D."/>
            <person name="Wright S."/>
            <person name="Bruskiewich R."/>
            <person name="Bureau T."/>
            <person name="Miyao A."/>
            <person name="Hirochika H."/>
            <person name="Nishikawa T."/>
            <person name="Kadowaki K."/>
            <person name="Sugiura M."/>
            <person name="Burr B."/>
            <person name="Sasaki T."/>
        </authorList>
    </citation>
    <scope>NUCLEOTIDE SEQUENCE [LARGE SCALE GENOMIC DNA]</scope>
    <source>
        <strain evidence="3">cv. Nipponbare</strain>
    </source>
</reference>
<sequence>MKAHTKTKQIPELPMSGPMRAIHSLAAAPAAPAPATETATRPLRRRTSAARASRESSRQPQALPDLPSRRAALLALVLAGSTPRPPTAAAAFSLGIRTNTSLDSALVAARRRPCSHLFSSPVVLAVVVCWDAAAGPKELLREQKKKSARFLLAPIAASREILLKAQSLLASANVGADDVEEVGRMLAAAGRDCVPRQRNSLVSLQSRSGVEVFDGITLQVCTFSLILKNAASLLTDKDPLKVEADARLAELIQSFSDLGTVVDNSNIELTADREKMKDGLLSTVSAIDKFEQSVKDCLDEMLEYSSAIAVLAIPDKFI</sequence>
<dbReference type="EMBL" id="AC091494">
    <property type="protein sequence ID" value="AAN65006.1"/>
    <property type="molecule type" value="Genomic_DNA"/>
</dbReference>
<gene>
    <name evidence="2" type="primary">OSJNBa0070N04.1</name>
</gene>
<name>Q8H8P0_ORYSJ</name>
<accession>Q8H8P0</accession>
<protein>
    <submittedName>
        <fullName evidence="2">Uncharacterized protein</fullName>
    </submittedName>
</protein>
<proteinExistence type="predicted"/>
<evidence type="ECO:0000313" key="3">
    <source>
        <dbReference type="Proteomes" id="UP000000763"/>
    </source>
</evidence>
<feature type="region of interest" description="Disordered" evidence="1">
    <location>
        <begin position="27"/>
        <end position="64"/>
    </location>
</feature>
<dbReference type="PANTHER" id="PTHR36398">
    <property type="entry name" value="PLASMA MEMBRANE FUSION PROTEIN"/>
    <property type="match status" value="1"/>
</dbReference>
<dbReference type="AlphaFoldDB" id="Q8H8P0"/>
<dbReference type="PANTHER" id="PTHR36398:SF1">
    <property type="entry name" value="PLASMA MEMBRANE FUSION PROTEIN"/>
    <property type="match status" value="1"/>
</dbReference>
<reference evidence="3" key="2">
    <citation type="journal article" date="2008" name="Nucleic Acids Res.">
        <title>The rice annotation project database (RAP-DB): 2008 update.</title>
        <authorList>
            <consortium name="The rice annotation project (RAP)"/>
        </authorList>
    </citation>
    <scope>GENOME REANNOTATION</scope>
    <source>
        <strain evidence="3">cv. Nipponbare</strain>
    </source>
</reference>
<evidence type="ECO:0000256" key="1">
    <source>
        <dbReference type="SAM" id="MobiDB-lite"/>
    </source>
</evidence>
<evidence type="ECO:0000313" key="2">
    <source>
        <dbReference type="EMBL" id="AAN65006.1"/>
    </source>
</evidence>
<dbReference type="Proteomes" id="UP000000763">
    <property type="component" value="Chromosome 3"/>
</dbReference>
<feature type="compositionally biased region" description="Low complexity" evidence="1">
    <location>
        <begin position="27"/>
        <end position="41"/>
    </location>
</feature>
<organism evidence="2 3">
    <name type="scientific">Oryza sativa subsp. japonica</name>
    <name type="common">Rice</name>
    <dbReference type="NCBI Taxonomy" id="39947"/>
    <lineage>
        <taxon>Eukaryota</taxon>
        <taxon>Viridiplantae</taxon>
        <taxon>Streptophyta</taxon>
        <taxon>Embryophyta</taxon>
        <taxon>Tracheophyta</taxon>
        <taxon>Spermatophyta</taxon>
        <taxon>Magnoliopsida</taxon>
        <taxon>Liliopsida</taxon>
        <taxon>Poales</taxon>
        <taxon>Poaceae</taxon>
        <taxon>BOP clade</taxon>
        <taxon>Oryzoideae</taxon>
        <taxon>Oryzeae</taxon>
        <taxon>Oryzinae</taxon>
        <taxon>Oryza</taxon>
        <taxon>Oryza sativa</taxon>
    </lineage>
</organism>